<reference evidence="1 2" key="1">
    <citation type="submission" date="2019-12" db="EMBL/GenBank/DDBJ databases">
        <title>Erwinia sp. nov., isolated from droppings of birds in the Qinghai-Tiebt plateau of China.</title>
        <authorList>
            <person name="Ge Y."/>
        </authorList>
    </citation>
    <scope>NUCLEOTIDE SEQUENCE [LARGE SCALE GENOMIC DNA]</scope>
    <source>
        <strain evidence="1 2">J780</strain>
    </source>
</reference>
<accession>A0A6I6EDF4</accession>
<organism evidence="1 2">
    <name type="scientific">Erwinia sorbitola</name>
    <dbReference type="NCBI Taxonomy" id="2681984"/>
    <lineage>
        <taxon>Bacteria</taxon>
        <taxon>Pseudomonadati</taxon>
        <taxon>Pseudomonadota</taxon>
        <taxon>Gammaproteobacteria</taxon>
        <taxon>Enterobacterales</taxon>
        <taxon>Erwiniaceae</taxon>
        <taxon>Erwinia</taxon>
    </lineage>
</organism>
<dbReference type="InterPro" id="IPR049796">
    <property type="entry name" value="CdiI_Ct-like"/>
</dbReference>
<dbReference type="KEGG" id="erwi:GN242_05520"/>
<dbReference type="EMBL" id="CP046509">
    <property type="protein sequence ID" value="QGU86708.1"/>
    <property type="molecule type" value="Genomic_DNA"/>
</dbReference>
<dbReference type="InterPro" id="IPR016024">
    <property type="entry name" value="ARM-type_fold"/>
</dbReference>
<evidence type="ECO:0000313" key="1">
    <source>
        <dbReference type="EMBL" id="QGU86708.1"/>
    </source>
</evidence>
<dbReference type="InterPro" id="IPR011989">
    <property type="entry name" value="ARM-like"/>
</dbReference>
<gene>
    <name evidence="1" type="ORF">GN242_05520</name>
</gene>
<evidence type="ECO:0000313" key="2">
    <source>
        <dbReference type="Proteomes" id="UP000424752"/>
    </source>
</evidence>
<name>A0A6I6EDF4_9GAMM</name>
<dbReference type="CDD" id="cd20694">
    <property type="entry name" value="CdiI_Ct-like"/>
    <property type="match status" value="1"/>
</dbReference>
<protein>
    <recommendedName>
        <fullName evidence="3">HEAT repeat domain-containing protein</fullName>
    </recommendedName>
</protein>
<evidence type="ECO:0008006" key="3">
    <source>
        <dbReference type="Google" id="ProtNLM"/>
    </source>
</evidence>
<dbReference type="RefSeq" id="WP_156287027.1">
    <property type="nucleotide sequence ID" value="NZ_CP046509.1"/>
</dbReference>
<dbReference type="AlphaFoldDB" id="A0A6I6EDF4"/>
<dbReference type="Gene3D" id="1.25.10.10">
    <property type="entry name" value="Leucine-rich Repeat Variant"/>
    <property type="match status" value="1"/>
</dbReference>
<dbReference type="SUPFAM" id="SSF48371">
    <property type="entry name" value="ARM repeat"/>
    <property type="match status" value="1"/>
</dbReference>
<dbReference type="Proteomes" id="UP000424752">
    <property type="component" value="Chromosome"/>
</dbReference>
<proteinExistence type="predicted"/>
<sequence length="106" mass="11922">MVNENKLHLEKLLDSGESRKVTDTLLYIAYNVSDIEWAEEQLMRMANDSDDDISGLALTCLGHLARVNGKIDKNIVIPFLKDKMSSSNEMVSSRAKDALDDINMFT</sequence>